<gene>
    <name evidence="7" type="ORF">CCR94_02810</name>
</gene>
<dbReference type="PANTHER" id="PTHR30250">
    <property type="entry name" value="PST FAMILY PREDICTED COLANIC ACID TRANSPORTER"/>
    <property type="match status" value="1"/>
</dbReference>
<comment type="similarity">
    <text evidence="2">Belongs to the polysaccharide synthase family.</text>
</comment>
<keyword evidence="4" id="KW-0812">Transmembrane</keyword>
<evidence type="ECO:0000256" key="4">
    <source>
        <dbReference type="ARBA" id="ARBA00022692"/>
    </source>
</evidence>
<dbReference type="InterPro" id="IPR050833">
    <property type="entry name" value="Poly_Biosynth_Transport"/>
</dbReference>
<name>A0A2S6NES1_9HYPH</name>
<keyword evidence="8" id="KW-1185">Reference proteome</keyword>
<sequence>MARRFYIWATVAGLEVVARLALQMGVTAVLARMLRPEDFGVSALILALVTVFSIFVAVPFEDALAQRKVLRRAHVGVALAASWLAAGVFLLVSVALGQGLARVYGQSQMALLLPAAALLLFPSAPLVIGTALARRHRQFNAMALSSLVGNAVASVATLVAAFFGAGVWALILYRVAFVFVQAGVLVALMKLRIAPRWSRRHFDDLFQFAWFALWSRLTDNLTYLVFNSMISLVFGLTELGRFNMALRVIEPVRGAVISIAHNLNFSHFQPVAQDAAVLGERVRVGCARLALFCGPAFFGIAAVAPLLIPALAGPGWEESIAITQILALGSGCMLSFMAVQTGLAASGRPQYSLYANLCRLVAISVGIVAGAGFGAVGIGFARVMGDGSDILITLWVAHRRMALRFTALLAAVAPALILSGLMAFGVAWAGPRLLANMRPLMALAASVGLGVMLYGALVALFAPDQARRLLRPAEDPA</sequence>
<evidence type="ECO:0000256" key="6">
    <source>
        <dbReference type="ARBA" id="ARBA00023136"/>
    </source>
</evidence>
<dbReference type="Pfam" id="PF13440">
    <property type="entry name" value="Polysacc_synt_3"/>
    <property type="match status" value="1"/>
</dbReference>
<comment type="caution">
    <text evidence="7">The sequence shown here is derived from an EMBL/GenBank/DDBJ whole genome shotgun (WGS) entry which is preliminary data.</text>
</comment>
<dbReference type="PANTHER" id="PTHR30250:SF10">
    <property type="entry name" value="LIPOPOLYSACCHARIDE BIOSYNTHESIS PROTEIN WZXC"/>
    <property type="match status" value="1"/>
</dbReference>
<keyword evidence="3" id="KW-1003">Cell membrane</keyword>
<dbReference type="RefSeq" id="WP_104506368.1">
    <property type="nucleotide sequence ID" value="NZ_JACIGC010000001.1"/>
</dbReference>
<dbReference type="GO" id="GO:0005886">
    <property type="term" value="C:plasma membrane"/>
    <property type="evidence" value="ECO:0007669"/>
    <property type="project" value="UniProtKB-SubCell"/>
</dbReference>
<evidence type="ECO:0000256" key="3">
    <source>
        <dbReference type="ARBA" id="ARBA00022475"/>
    </source>
</evidence>
<keyword evidence="6" id="KW-0472">Membrane</keyword>
<dbReference type="Proteomes" id="UP000239089">
    <property type="component" value="Unassembled WGS sequence"/>
</dbReference>
<keyword evidence="5" id="KW-1133">Transmembrane helix</keyword>
<evidence type="ECO:0000256" key="2">
    <source>
        <dbReference type="ARBA" id="ARBA00007430"/>
    </source>
</evidence>
<accession>A0A2S6NES1</accession>
<evidence type="ECO:0000313" key="7">
    <source>
        <dbReference type="EMBL" id="PPQ33118.1"/>
    </source>
</evidence>
<dbReference type="AlphaFoldDB" id="A0A2S6NES1"/>
<dbReference type="OrthoDB" id="7605542at2"/>
<comment type="subcellular location">
    <subcellularLocation>
        <location evidence="1">Cell membrane</location>
        <topology evidence="1">Multi-pass membrane protein</topology>
    </subcellularLocation>
</comment>
<reference evidence="7 8" key="1">
    <citation type="journal article" date="2018" name="Arch. Microbiol.">
        <title>New insights into the metabolic potential of the phototrophic purple bacterium Rhodopila globiformis DSM 161(T) from its draft genome sequence and evidence for a vanadium-dependent nitrogenase.</title>
        <authorList>
            <person name="Imhoff J.F."/>
            <person name="Rahn T."/>
            <person name="Kunzel S."/>
            <person name="Neulinger S.C."/>
        </authorList>
    </citation>
    <scope>NUCLEOTIDE SEQUENCE [LARGE SCALE GENOMIC DNA]</scope>
    <source>
        <strain evidence="7 8">DSM 16996</strain>
    </source>
</reference>
<organism evidence="7 8">
    <name type="scientific">Rhodoblastus sphagnicola</name>
    <dbReference type="NCBI Taxonomy" id="333368"/>
    <lineage>
        <taxon>Bacteria</taxon>
        <taxon>Pseudomonadati</taxon>
        <taxon>Pseudomonadota</taxon>
        <taxon>Alphaproteobacteria</taxon>
        <taxon>Hyphomicrobiales</taxon>
        <taxon>Rhodoblastaceae</taxon>
        <taxon>Rhodoblastus</taxon>
    </lineage>
</organism>
<evidence type="ECO:0008006" key="9">
    <source>
        <dbReference type="Google" id="ProtNLM"/>
    </source>
</evidence>
<evidence type="ECO:0000313" key="8">
    <source>
        <dbReference type="Proteomes" id="UP000239089"/>
    </source>
</evidence>
<evidence type="ECO:0000256" key="5">
    <source>
        <dbReference type="ARBA" id="ARBA00022989"/>
    </source>
</evidence>
<dbReference type="EMBL" id="NHSJ01000028">
    <property type="protein sequence ID" value="PPQ33118.1"/>
    <property type="molecule type" value="Genomic_DNA"/>
</dbReference>
<evidence type="ECO:0000256" key="1">
    <source>
        <dbReference type="ARBA" id="ARBA00004651"/>
    </source>
</evidence>
<protein>
    <recommendedName>
        <fullName evidence="9">Polysaccharide biosynthesis protein C-terminal domain-containing protein</fullName>
    </recommendedName>
</protein>
<proteinExistence type="inferred from homology"/>